<sequence>MPSLSSFDSAVPLELVETFVTRCIDSLQTFYVKTDDLKKDSESCSTSLSQLRHCLLQHQHDCLTKVVSQWNKSRKLTKDESKGSSSPVITTLHVQEALRNSKSHSHLLDHAARLAFARLVVTVTTAQSTIPSANLRKYRIQRAHFLEFCGLCLAAVQLPIVQQYLAHGHKEAMPFAQEVEATTKDEFTFPHERLEHMQQHFWNLLGYDVSTVKAELQRLFFHTTHQQEKNEFTDDDVVQSTFAQLVTSMNAAIKTATHQAQQQAFQSTSQIMPQFTNHDDATTRIVSVQYSESIVIVDPDTGKEETVASSSSTRPPTHTLPIAGEQLQQEIWAELLSLRDEQRQETLQRAAALARRVQETAMTMSDGSERKQYLQSMDVATQKQLVMHKLWNDWIQRNGGVEPAIQYHSH</sequence>
<proteinExistence type="predicted"/>
<dbReference type="Proteomes" id="UP000198406">
    <property type="component" value="Unassembled WGS sequence"/>
</dbReference>
<feature type="compositionally biased region" description="Polar residues" evidence="1">
    <location>
        <begin position="307"/>
        <end position="316"/>
    </location>
</feature>
<dbReference type="OrthoDB" id="43840at2759"/>
<organism evidence="2 3">
    <name type="scientific">Fistulifera solaris</name>
    <name type="common">Oleaginous diatom</name>
    <dbReference type="NCBI Taxonomy" id="1519565"/>
    <lineage>
        <taxon>Eukaryota</taxon>
        <taxon>Sar</taxon>
        <taxon>Stramenopiles</taxon>
        <taxon>Ochrophyta</taxon>
        <taxon>Bacillariophyta</taxon>
        <taxon>Bacillariophyceae</taxon>
        <taxon>Bacillariophycidae</taxon>
        <taxon>Naviculales</taxon>
        <taxon>Naviculaceae</taxon>
        <taxon>Fistulifera</taxon>
    </lineage>
</organism>
<protein>
    <submittedName>
        <fullName evidence="2">Uncharacterized protein</fullName>
    </submittedName>
</protein>
<dbReference type="InParanoid" id="A0A1Z5KAJ0"/>
<dbReference type="AlphaFoldDB" id="A0A1Z5KAJ0"/>
<evidence type="ECO:0000313" key="2">
    <source>
        <dbReference type="EMBL" id="GAX23283.1"/>
    </source>
</evidence>
<evidence type="ECO:0000313" key="3">
    <source>
        <dbReference type="Proteomes" id="UP000198406"/>
    </source>
</evidence>
<reference evidence="2 3" key="1">
    <citation type="journal article" date="2015" name="Plant Cell">
        <title>Oil accumulation by the oleaginous diatom Fistulifera solaris as revealed by the genome and transcriptome.</title>
        <authorList>
            <person name="Tanaka T."/>
            <person name="Maeda Y."/>
            <person name="Veluchamy A."/>
            <person name="Tanaka M."/>
            <person name="Abida H."/>
            <person name="Marechal E."/>
            <person name="Bowler C."/>
            <person name="Muto M."/>
            <person name="Sunaga Y."/>
            <person name="Tanaka M."/>
            <person name="Yoshino T."/>
            <person name="Taniguchi T."/>
            <person name="Fukuda Y."/>
            <person name="Nemoto M."/>
            <person name="Matsumoto M."/>
            <person name="Wong P.S."/>
            <person name="Aburatani S."/>
            <person name="Fujibuchi W."/>
        </authorList>
    </citation>
    <scope>NUCLEOTIDE SEQUENCE [LARGE SCALE GENOMIC DNA]</scope>
    <source>
        <strain evidence="2 3">JPCC DA0580</strain>
    </source>
</reference>
<dbReference type="EMBL" id="BDSP01000199">
    <property type="protein sequence ID" value="GAX23283.1"/>
    <property type="molecule type" value="Genomic_DNA"/>
</dbReference>
<keyword evidence="3" id="KW-1185">Reference proteome</keyword>
<feature type="region of interest" description="Disordered" evidence="1">
    <location>
        <begin position="301"/>
        <end position="320"/>
    </location>
</feature>
<evidence type="ECO:0000256" key="1">
    <source>
        <dbReference type="SAM" id="MobiDB-lite"/>
    </source>
</evidence>
<name>A0A1Z5KAJ0_FISSO</name>
<gene>
    <name evidence="2" type="ORF">FisN_21Hh032</name>
</gene>
<comment type="caution">
    <text evidence="2">The sequence shown here is derived from an EMBL/GenBank/DDBJ whole genome shotgun (WGS) entry which is preliminary data.</text>
</comment>
<accession>A0A1Z5KAJ0</accession>